<dbReference type="InterPro" id="IPR002187">
    <property type="entry name" value="N-reg_PII"/>
</dbReference>
<dbReference type="PROSITE" id="PS51343">
    <property type="entry name" value="PII_GLNB_DOM"/>
    <property type="match status" value="1"/>
</dbReference>
<dbReference type="Pfam" id="PF00543">
    <property type="entry name" value="P-II"/>
    <property type="match status" value="1"/>
</dbReference>
<evidence type="ECO:0008006" key="2">
    <source>
        <dbReference type="Google" id="ProtNLM"/>
    </source>
</evidence>
<dbReference type="GO" id="GO:0006808">
    <property type="term" value="P:regulation of nitrogen utilization"/>
    <property type="evidence" value="ECO:0007669"/>
    <property type="project" value="InterPro"/>
</dbReference>
<accession>A0A645CWG6</accession>
<comment type="caution">
    <text evidence="1">The sequence shown here is derived from an EMBL/GenBank/DDBJ whole genome shotgun (WGS) entry which is preliminary data.</text>
</comment>
<sequence length="116" mass="12976">MQMLVIVLNKVDKVESLFKEFLDIGVQGGTIIDSKGMARVLHEEVDKIPLFGSIKMLINDQYPYNKTIFVVLDDEQVQPAIDAVKRVVEDLSKPDVGIVYTIPVTHVEGLVPRSPK</sequence>
<dbReference type="Gene3D" id="3.30.70.120">
    <property type="match status" value="1"/>
</dbReference>
<organism evidence="1">
    <name type="scientific">bioreactor metagenome</name>
    <dbReference type="NCBI Taxonomy" id="1076179"/>
    <lineage>
        <taxon>unclassified sequences</taxon>
        <taxon>metagenomes</taxon>
        <taxon>ecological metagenomes</taxon>
    </lineage>
</organism>
<protein>
    <recommendedName>
        <fullName evidence="2">Nitrogen regulatory protein P-II</fullName>
    </recommendedName>
</protein>
<dbReference type="AlphaFoldDB" id="A0A645CWG6"/>
<dbReference type="GO" id="GO:0030234">
    <property type="term" value="F:enzyme regulator activity"/>
    <property type="evidence" value="ECO:0007669"/>
    <property type="project" value="InterPro"/>
</dbReference>
<dbReference type="InterPro" id="IPR011322">
    <property type="entry name" value="N-reg_PII-like_a/b"/>
</dbReference>
<evidence type="ECO:0000313" key="1">
    <source>
        <dbReference type="EMBL" id="MPM81257.1"/>
    </source>
</evidence>
<dbReference type="InterPro" id="IPR015867">
    <property type="entry name" value="N-reg_PII/ATP_PRibTrfase_C"/>
</dbReference>
<dbReference type="SUPFAM" id="SSF54913">
    <property type="entry name" value="GlnB-like"/>
    <property type="match status" value="1"/>
</dbReference>
<gene>
    <name evidence="1" type="ORF">SDC9_128309</name>
</gene>
<dbReference type="EMBL" id="VSSQ01030652">
    <property type="protein sequence ID" value="MPM81257.1"/>
    <property type="molecule type" value="Genomic_DNA"/>
</dbReference>
<proteinExistence type="predicted"/>
<name>A0A645CWG6_9ZZZZ</name>
<reference evidence="1" key="1">
    <citation type="submission" date="2019-08" db="EMBL/GenBank/DDBJ databases">
        <authorList>
            <person name="Kucharzyk K."/>
            <person name="Murdoch R.W."/>
            <person name="Higgins S."/>
            <person name="Loffler F."/>
        </authorList>
    </citation>
    <scope>NUCLEOTIDE SEQUENCE</scope>
</reference>